<sequence>MRLSPFFPHGGIPAPFADGLTGRSVEGVWQALEVFRDTDADLPRLGIATMRGLKRTVRRYGPVQGHRTGPSGEPAAPAVPLPHAALPRSYIGGRRPSEEEPPGEEAGPTAGPEPGESTRTR</sequence>
<feature type="compositionally biased region" description="Low complexity" evidence="1">
    <location>
        <begin position="104"/>
        <end position="115"/>
    </location>
</feature>
<accession>A0A1H9E1A1</accession>
<dbReference type="STRING" id="403935.SAMN05216481_104391"/>
<feature type="region of interest" description="Disordered" evidence="1">
    <location>
        <begin position="55"/>
        <end position="121"/>
    </location>
</feature>
<name>A0A1H9E1A1_9ACTN</name>
<evidence type="ECO:0000313" key="3">
    <source>
        <dbReference type="Proteomes" id="UP000199055"/>
    </source>
</evidence>
<feature type="compositionally biased region" description="Low complexity" evidence="1">
    <location>
        <begin position="74"/>
        <end position="87"/>
    </location>
</feature>
<proteinExistence type="predicted"/>
<dbReference type="Proteomes" id="UP000199055">
    <property type="component" value="Unassembled WGS sequence"/>
</dbReference>
<protein>
    <submittedName>
        <fullName evidence="2">Uncharacterized protein</fullName>
    </submittedName>
</protein>
<dbReference type="AlphaFoldDB" id="A0A1H9E1A1"/>
<evidence type="ECO:0000313" key="2">
    <source>
        <dbReference type="EMBL" id="SEQ19372.1"/>
    </source>
</evidence>
<dbReference type="RefSeq" id="WP_218158270.1">
    <property type="nucleotide sequence ID" value="NZ_FOET01000004.1"/>
</dbReference>
<dbReference type="Pfam" id="PF22075">
    <property type="entry name" value="DUF6939"/>
    <property type="match status" value="1"/>
</dbReference>
<reference evidence="2 3" key="1">
    <citation type="submission" date="2016-10" db="EMBL/GenBank/DDBJ databases">
        <authorList>
            <person name="de Groot N.N."/>
        </authorList>
    </citation>
    <scope>NUCLEOTIDE SEQUENCE [LARGE SCALE GENOMIC DNA]</scope>
    <source>
        <strain evidence="2 3">CGMCC 4.3519</strain>
    </source>
</reference>
<evidence type="ECO:0000256" key="1">
    <source>
        <dbReference type="SAM" id="MobiDB-lite"/>
    </source>
</evidence>
<organism evidence="2 3">
    <name type="scientific">Streptomyces radiopugnans</name>
    <dbReference type="NCBI Taxonomy" id="403935"/>
    <lineage>
        <taxon>Bacteria</taxon>
        <taxon>Bacillati</taxon>
        <taxon>Actinomycetota</taxon>
        <taxon>Actinomycetes</taxon>
        <taxon>Kitasatosporales</taxon>
        <taxon>Streptomycetaceae</taxon>
        <taxon>Streptomyces</taxon>
    </lineage>
</organism>
<gene>
    <name evidence="2" type="ORF">SAMN05216481_104391</name>
</gene>
<keyword evidence="3" id="KW-1185">Reference proteome</keyword>
<dbReference type="EMBL" id="FOET01000004">
    <property type="protein sequence ID" value="SEQ19372.1"/>
    <property type="molecule type" value="Genomic_DNA"/>
</dbReference>
<dbReference type="InterPro" id="IPR054219">
    <property type="entry name" value="DUF6939"/>
</dbReference>